<keyword evidence="6" id="KW-1185">Reference proteome</keyword>
<sequence>MSSSNSQALVKRSSDTALMPPPPPPKRIKRPTTVLDEDTYTDALSHIIARDFFPGLLETQTQQEYLDAVESRDRDWIAEASKNLIEVMTPSPDGKRVRGRIGTSMTPLVGLREGAATPRGFRGETPGGASILGDAEDGEKKPEVDLNMSLSAFQAKYTSEDNESFNQLLDTANEKRREKYAWLWNNNKILAPRQIAHRAREAKLLEDSRSASELAEKYGEKEETQVTIYKDAPPRPAMPDTKPSAPRNAFMFPPDSIEDTHTTRFQAAEAASNMGPRALIRHNTRLPNPELPEDTATVPPSPSMSAVDDAIRGRPRATTSEAGYSGGETPRVKGYAFVDAEPAPGENERALQKPSSSDPPKQDCLLNLLTFENTSPSPFRLQQTSRREALHHRIVDSHNKARQQPSGGRLAELKEGTPKGRTLTPKFASAEGIGARGKREGNLTPAARALWERIGTPMRKGGEGFDGKSKAREKEVWTPKVKKRA</sequence>
<accession>A0A9P4SDB7</accession>
<proteinExistence type="inferred from homology"/>
<feature type="region of interest" description="Disordered" evidence="4">
    <location>
        <begin position="344"/>
        <end position="363"/>
    </location>
</feature>
<name>A0A9P4SDB7_9PEZI</name>
<reference evidence="5" key="1">
    <citation type="journal article" date="2020" name="Stud. Mycol.">
        <title>101 Dothideomycetes genomes: a test case for predicting lifestyles and emergence of pathogens.</title>
        <authorList>
            <person name="Haridas S."/>
            <person name="Albert R."/>
            <person name="Binder M."/>
            <person name="Bloem J."/>
            <person name="Labutti K."/>
            <person name="Salamov A."/>
            <person name="Andreopoulos B."/>
            <person name="Baker S."/>
            <person name="Barry K."/>
            <person name="Bills G."/>
            <person name="Bluhm B."/>
            <person name="Cannon C."/>
            <person name="Castanera R."/>
            <person name="Culley D."/>
            <person name="Daum C."/>
            <person name="Ezra D."/>
            <person name="Gonzalez J."/>
            <person name="Henrissat B."/>
            <person name="Kuo A."/>
            <person name="Liang C."/>
            <person name="Lipzen A."/>
            <person name="Lutzoni F."/>
            <person name="Magnuson J."/>
            <person name="Mondo S."/>
            <person name="Nolan M."/>
            <person name="Ohm R."/>
            <person name="Pangilinan J."/>
            <person name="Park H.-J."/>
            <person name="Ramirez L."/>
            <person name="Alfaro M."/>
            <person name="Sun H."/>
            <person name="Tritt A."/>
            <person name="Yoshinaga Y."/>
            <person name="Zwiers L.-H."/>
            <person name="Turgeon B."/>
            <person name="Goodwin S."/>
            <person name="Spatafora J."/>
            <person name="Crous P."/>
            <person name="Grigoriev I."/>
        </authorList>
    </citation>
    <scope>NUCLEOTIDE SEQUENCE</scope>
    <source>
        <strain evidence="5">CBS 101060</strain>
    </source>
</reference>
<feature type="region of interest" description="Disordered" evidence="4">
    <location>
        <begin position="394"/>
        <end position="424"/>
    </location>
</feature>
<dbReference type="OrthoDB" id="19679at2759"/>
<gene>
    <name evidence="5" type="ORF">M501DRAFT_972594</name>
</gene>
<organism evidence="5 6">
    <name type="scientific">Patellaria atrata CBS 101060</name>
    <dbReference type="NCBI Taxonomy" id="1346257"/>
    <lineage>
        <taxon>Eukaryota</taxon>
        <taxon>Fungi</taxon>
        <taxon>Dikarya</taxon>
        <taxon>Ascomycota</taxon>
        <taxon>Pezizomycotina</taxon>
        <taxon>Dothideomycetes</taxon>
        <taxon>Dothideomycetes incertae sedis</taxon>
        <taxon>Patellariales</taxon>
        <taxon>Patellariaceae</taxon>
        <taxon>Patellaria</taxon>
    </lineage>
</organism>
<feature type="region of interest" description="Disordered" evidence="4">
    <location>
        <begin position="284"/>
        <end position="308"/>
    </location>
</feature>
<protein>
    <recommendedName>
        <fullName evidence="7">Nuclear protein DGCR14</fullName>
    </recommendedName>
</protein>
<feature type="region of interest" description="Disordered" evidence="4">
    <location>
        <begin position="454"/>
        <end position="485"/>
    </location>
</feature>
<evidence type="ECO:0000313" key="6">
    <source>
        <dbReference type="Proteomes" id="UP000799429"/>
    </source>
</evidence>
<dbReference type="GO" id="GO:0071013">
    <property type="term" value="C:catalytic step 2 spliceosome"/>
    <property type="evidence" value="ECO:0007669"/>
    <property type="project" value="TreeGrafter"/>
</dbReference>
<evidence type="ECO:0000256" key="4">
    <source>
        <dbReference type="SAM" id="MobiDB-lite"/>
    </source>
</evidence>
<dbReference type="PANTHER" id="PTHR12940:SF0">
    <property type="entry name" value="SPLICING FACTOR ESS-2 HOMOLOG"/>
    <property type="match status" value="1"/>
</dbReference>
<evidence type="ECO:0000256" key="1">
    <source>
        <dbReference type="ARBA" id="ARBA00004123"/>
    </source>
</evidence>
<evidence type="ECO:0000256" key="2">
    <source>
        <dbReference type="ARBA" id="ARBA00009072"/>
    </source>
</evidence>
<feature type="compositionally biased region" description="Basic and acidic residues" evidence="4">
    <location>
        <begin position="460"/>
        <end position="477"/>
    </location>
</feature>
<keyword evidence="3" id="KW-0539">Nucleus</keyword>
<evidence type="ECO:0000256" key="3">
    <source>
        <dbReference type="ARBA" id="ARBA00023242"/>
    </source>
</evidence>
<dbReference type="PANTHER" id="PTHR12940">
    <property type="entry name" value="ES-2 PROTEIN - RELATED"/>
    <property type="match status" value="1"/>
</dbReference>
<feature type="region of interest" description="Disordered" evidence="4">
    <location>
        <begin position="117"/>
        <end position="139"/>
    </location>
</feature>
<dbReference type="Proteomes" id="UP000799429">
    <property type="component" value="Unassembled WGS sequence"/>
</dbReference>
<dbReference type="EMBL" id="MU006093">
    <property type="protein sequence ID" value="KAF2840369.1"/>
    <property type="molecule type" value="Genomic_DNA"/>
</dbReference>
<dbReference type="AlphaFoldDB" id="A0A9P4SDB7"/>
<comment type="subcellular location">
    <subcellularLocation>
        <location evidence="1">Nucleus</location>
    </subcellularLocation>
</comment>
<evidence type="ECO:0000313" key="5">
    <source>
        <dbReference type="EMBL" id="KAF2840369.1"/>
    </source>
</evidence>
<comment type="similarity">
    <text evidence="2">Belongs to the ESS2 family.</text>
</comment>
<feature type="region of interest" description="Disordered" evidence="4">
    <location>
        <begin position="1"/>
        <end position="34"/>
    </location>
</feature>
<evidence type="ECO:0008006" key="7">
    <source>
        <dbReference type="Google" id="ProtNLM"/>
    </source>
</evidence>
<dbReference type="InterPro" id="IPR019148">
    <property type="entry name" value="Nuclear_protein_DGCR14_ESS-2"/>
</dbReference>
<dbReference type="Pfam" id="PF09751">
    <property type="entry name" value="Es2"/>
    <property type="match status" value="1"/>
</dbReference>
<comment type="caution">
    <text evidence="5">The sequence shown here is derived from an EMBL/GenBank/DDBJ whole genome shotgun (WGS) entry which is preliminary data.</text>
</comment>